<dbReference type="Pfam" id="PF01797">
    <property type="entry name" value="Y1_Tnp"/>
    <property type="match status" value="1"/>
</dbReference>
<feature type="domain" description="Transposase IS200-like" evidence="1">
    <location>
        <begin position="10"/>
        <end position="148"/>
    </location>
</feature>
<dbReference type="EMBL" id="MTCY01000145">
    <property type="protein sequence ID" value="OWP73931.1"/>
    <property type="molecule type" value="Genomic_DNA"/>
</dbReference>
<gene>
    <name evidence="2" type="ORF">BWK62_15525</name>
</gene>
<sequence>MSTKYKATTTEDCYFITITTVGWVDVFTRLNQKHHIIDALKYCQSNKGLEIYAYCIMTNHIHLLCKATNGFVLSDVMRDFKKFTSKKIIQTIIEETESRREWMLEYFKKSCDHLKKNQTYKVWQNGYHAEHVYSNAFIKQKLEYIHFNPVKDKIVAHPEDYYFSSARNYADLENELDVILLYLF</sequence>
<dbReference type="PANTHER" id="PTHR36966">
    <property type="entry name" value="REP-ASSOCIATED TYROSINE TRANSPOSASE"/>
    <property type="match status" value="1"/>
</dbReference>
<accession>A0A246G6U6</accession>
<dbReference type="GO" id="GO:0006313">
    <property type="term" value="P:DNA transposition"/>
    <property type="evidence" value="ECO:0007669"/>
    <property type="project" value="InterPro"/>
</dbReference>
<dbReference type="NCBIfam" id="NF047646">
    <property type="entry name" value="REP_Tyr_transpos"/>
    <property type="match status" value="1"/>
</dbReference>
<comment type="caution">
    <text evidence="2">The sequence shown here is derived from an EMBL/GenBank/DDBJ whole genome shotgun (WGS) entry which is preliminary data.</text>
</comment>
<dbReference type="Proteomes" id="UP000198034">
    <property type="component" value="Unassembled WGS sequence"/>
</dbReference>
<dbReference type="GO" id="GO:0043565">
    <property type="term" value="F:sequence-specific DNA binding"/>
    <property type="evidence" value="ECO:0007669"/>
    <property type="project" value="TreeGrafter"/>
</dbReference>
<proteinExistence type="predicted"/>
<dbReference type="PANTHER" id="PTHR36966:SF1">
    <property type="entry name" value="REP-ASSOCIATED TYROSINE TRANSPOSASE"/>
    <property type="match status" value="1"/>
</dbReference>
<evidence type="ECO:0000259" key="1">
    <source>
        <dbReference type="SMART" id="SM01321"/>
    </source>
</evidence>
<dbReference type="SUPFAM" id="SSF143422">
    <property type="entry name" value="Transposase IS200-like"/>
    <property type="match status" value="1"/>
</dbReference>
<dbReference type="GO" id="GO:0004803">
    <property type="term" value="F:transposase activity"/>
    <property type="evidence" value="ECO:0007669"/>
    <property type="project" value="InterPro"/>
</dbReference>
<dbReference type="Gene3D" id="3.30.70.1290">
    <property type="entry name" value="Transposase IS200-like"/>
    <property type="match status" value="1"/>
</dbReference>
<organism evidence="2 3">
    <name type="scientific">Flavobacterium columnare</name>
    <dbReference type="NCBI Taxonomy" id="996"/>
    <lineage>
        <taxon>Bacteria</taxon>
        <taxon>Pseudomonadati</taxon>
        <taxon>Bacteroidota</taxon>
        <taxon>Flavobacteriia</taxon>
        <taxon>Flavobacteriales</taxon>
        <taxon>Flavobacteriaceae</taxon>
        <taxon>Flavobacterium</taxon>
    </lineage>
</organism>
<dbReference type="SMART" id="SM01321">
    <property type="entry name" value="Y1_Tnp"/>
    <property type="match status" value="1"/>
</dbReference>
<dbReference type="InterPro" id="IPR036515">
    <property type="entry name" value="Transposase_17_sf"/>
</dbReference>
<evidence type="ECO:0000313" key="3">
    <source>
        <dbReference type="Proteomes" id="UP000198034"/>
    </source>
</evidence>
<name>A0A246G6U6_9FLAO</name>
<protein>
    <submittedName>
        <fullName evidence="2">Transposase</fullName>
    </submittedName>
</protein>
<dbReference type="InterPro" id="IPR002686">
    <property type="entry name" value="Transposase_17"/>
</dbReference>
<reference evidence="2 3" key="1">
    <citation type="journal article" date="2017" name="Infect. Genet. Evol.">
        <title>Comparative genome analysis of fish pathogen Flavobacterium columnare reveals extensive sequence diversity within the species.</title>
        <authorList>
            <person name="Kayansamruaj P."/>
            <person name="Dong H.T."/>
            <person name="Hirono I."/>
            <person name="Kondo H."/>
            <person name="Senapin S."/>
            <person name="Rodkhum C."/>
        </authorList>
    </citation>
    <scope>NUCLEOTIDE SEQUENCE [LARGE SCALE GENOMIC DNA]</scope>
    <source>
        <strain evidence="2 3">1214</strain>
    </source>
</reference>
<evidence type="ECO:0000313" key="2">
    <source>
        <dbReference type="EMBL" id="OWP73931.1"/>
    </source>
</evidence>
<dbReference type="InterPro" id="IPR052715">
    <property type="entry name" value="RAYT_transposase"/>
</dbReference>
<dbReference type="AlphaFoldDB" id="A0A246G6U6"/>